<reference evidence="2 3" key="1">
    <citation type="journal article" date="2019" name="Nat. Microbiol.">
        <title>Mediterranean grassland soil C-N compound turnover is dependent on rainfall and depth, and is mediated by genomically divergent microorganisms.</title>
        <authorList>
            <person name="Diamond S."/>
            <person name="Andeer P.F."/>
            <person name="Li Z."/>
            <person name="Crits-Christoph A."/>
            <person name="Burstein D."/>
            <person name="Anantharaman K."/>
            <person name="Lane K.R."/>
            <person name="Thomas B.C."/>
            <person name="Pan C."/>
            <person name="Northen T.R."/>
            <person name="Banfield J.F."/>
        </authorList>
    </citation>
    <scope>NUCLEOTIDE SEQUENCE [LARGE SCALE GENOMIC DNA]</scope>
    <source>
        <strain evidence="2">NP_4</strain>
    </source>
</reference>
<gene>
    <name evidence="2" type="ORF">E6H01_14630</name>
</gene>
<evidence type="ECO:0008006" key="4">
    <source>
        <dbReference type="Google" id="ProtNLM"/>
    </source>
</evidence>
<name>A0A537KHS0_9BACT</name>
<keyword evidence="1" id="KW-0812">Transmembrane</keyword>
<keyword evidence="1" id="KW-1133">Transmembrane helix</keyword>
<dbReference type="EMBL" id="VBAL01000304">
    <property type="protein sequence ID" value="TMI95056.1"/>
    <property type="molecule type" value="Genomic_DNA"/>
</dbReference>
<feature type="transmembrane region" description="Helical" evidence="1">
    <location>
        <begin position="238"/>
        <end position="258"/>
    </location>
</feature>
<comment type="caution">
    <text evidence="2">The sequence shown here is derived from an EMBL/GenBank/DDBJ whole genome shotgun (WGS) entry which is preliminary data.</text>
</comment>
<sequence>MPLASSIRWTPTGEAARGDPPFSIFITQRALVAVHDHLVAGPTRCGFLTGGLLHCPEAEQPYVLIDSTIWLPGLNVGHDAKRLIAQGWSLADEELRATRRHLVGWYNGHPAAGTTLSRGDADAHLTFFDRPWHVALVVAGDDPTGGFFCRTTSQEWASEHLPFYEVLDGEAPPPDTPKTTVVSWRNYRTEEEVIAASDVALVAGQGTQTRVLFPDEFDEEPVPTSPQQLHRFRRVARYGLYGLAGLVPALGLFGLYLARGAESSHGRSPTAEPAAQPAAQLGASDRLDPLADTVALATAAFDLRARLFQSRRMACSDLARGLTDVEQRWMAYNMVHRGAPVSRDSARGARDQSLYADVDAVERKFERSTCPRP</sequence>
<organism evidence="2 3">
    <name type="scientific">Candidatus Segetimicrobium genomatis</name>
    <dbReference type="NCBI Taxonomy" id="2569760"/>
    <lineage>
        <taxon>Bacteria</taxon>
        <taxon>Bacillati</taxon>
        <taxon>Candidatus Sysuimicrobiota</taxon>
        <taxon>Candidatus Sysuimicrobiia</taxon>
        <taxon>Candidatus Sysuimicrobiales</taxon>
        <taxon>Candidatus Segetimicrobiaceae</taxon>
        <taxon>Candidatus Segetimicrobium</taxon>
    </lineage>
</organism>
<protein>
    <recommendedName>
        <fullName evidence="4">JAB domain-containing protein</fullName>
    </recommendedName>
</protein>
<evidence type="ECO:0000313" key="3">
    <source>
        <dbReference type="Proteomes" id="UP000319353"/>
    </source>
</evidence>
<dbReference type="AlphaFoldDB" id="A0A537KHS0"/>
<evidence type="ECO:0000256" key="1">
    <source>
        <dbReference type="SAM" id="Phobius"/>
    </source>
</evidence>
<keyword evidence="1" id="KW-0472">Membrane</keyword>
<evidence type="ECO:0000313" key="2">
    <source>
        <dbReference type="EMBL" id="TMI95056.1"/>
    </source>
</evidence>
<accession>A0A537KHS0</accession>
<proteinExistence type="predicted"/>
<dbReference type="Proteomes" id="UP000319353">
    <property type="component" value="Unassembled WGS sequence"/>
</dbReference>
<dbReference type="Gene3D" id="3.40.140.10">
    <property type="entry name" value="Cytidine Deaminase, domain 2"/>
    <property type="match status" value="1"/>
</dbReference>